<organism evidence="5 6">
    <name type="scientific">Lacrimispora algidixylanolytica</name>
    <dbReference type="NCBI Taxonomy" id="94868"/>
    <lineage>
        <taxon>Bacteria</taxon>
        <taxon>Bacillati</taxon>
        <taxon>Bacillota</taxon>
        <taxon>Clostridia</taxon>
        <taxon>Lachnospirales</taxon>
        <taxon>Lachnospiraceae</taxon>
        <taxon>Lacrimispora</taxon>
    </lineage>
</organism>
<feature type="DNA-binding region" description="H-T-H motif" evidence="2">
    <location>
        <begin position="33"/>
        <end position="52"/>
    </location>
</feature>
<dbReference type="GO" id="GO:0003677">
    <property type="term" value="F:DNA binding"/>
    <property type="evidence" value="ECO:0007669"/>
    <property type="project" value="UniProtKB-UniRule"/>
</dbReference>
<feature type="domain" description="HTH tetR-type" evidence="4">
    <location>
        <begin position="11"/>
        <end position="70"/>
    </location>
</feature>
<evidence type="ECO:0000256" key="3">
    <source>
        <dbReference type="SAM" id="Phobius"/>
    </source>
</evidence>
<name>A0A419TC19_9FIRM</name>
<evidence type="ECO:0000256" key="2">
    <source>
        <dbReference type="PROSITE-ProRule" id="PRU00335"/>
    </source>
</evidence>
<dbReference type="PANTHER" id="PTHR43479:SF11">
    <property type="entry name" value="ACREF_ENVCD OPERON REPRESSOR-RELATED"/>
    <property type="match status" value="1"/>
</dbReference>
<dbReference type="Gene3D" id="1.10.357.10">
    <property type="entry name" value="Tetracycline Repressor, domain 2"/>
    <property type="match status" value="1"/>
</dbReference>
<keyword evidence="6" id="KW-1185">Reference proteome</keyword>
<evidence type="ECO:0000256" key="1">
    <source>
        <dbReference type="ARBA" id="ARBA00023125"/>
    </source>
</evidence>
<keyword evidence="3" id="KW-0472">Membrane</keyword>
<dbReference type="Pfam" id="PF00440">
    <property type="entry name" value="TetR_N"/>
    <property type="match status" value="1"/>
</dbReference>
<dbReference type="InterPro" id="IPR001647">
    <property type="entry name" value="HTH_TetR"/>
</dbReference>
<reference evidence="5 6" key="1">
    <citation type="submission" date="2016-08" db="EMBL/GenBank/DDBJ databases">
        <title>A new outlook on sporulation: Clostridium algidixylanolyticum.</title>
        <authorList>
            <person name="Poppleton D.I."/>
            <person name="Gribaldo S."/>
        </authorList>
    </citation>
    <scope>NUCLEOTIDE SEQUENCE [LARGE SCALE GENOMIC DNA]</scope>
    <source>
        <strain evidence="5 6">SPL73</strain>
    </source>
</reference>
<sequence>MKQNKRQIQKETTRKLILQTAYEVYSKKGFSATTNMIAKEAQISHGNIFVHFPTVENLQICLLEQFGIDINEQLHEMSENNNSLEDILYAHIEVLIRHQDFYKRLVSEGSSLPEQTKYVYISIQSSVSFHLSQVIETYQKKGKIKMLPMHFIFNTWLGLIHYYLSNQDLFAPDGSVLNRYKKELVSNFINLLEI</sequence>
<dbReference type="SUPFAM" id="SSF46689">
    <property type="entry name" value="Homeodomain-like"/>
    <property type="match status" value="1"/>
</dbReference>
<proteinExistence type="predicted"/>
<gene>
    <name evidence="5" type="ORF">BET01_01460</name>
</gene>
<evidence type="ECO:0000259" key="4">
    <source>
        <dbReference type="PROSITE" id="PS50977"/>
    </source>
</evidence>
<keyword evidence="3" id="KW-1133">Transmembrane helix</keyword>
<dbReference type="Proteomes" id="UP000284277">
    <property type="component" value="Unassembled WGS sequence"/>
</dbReference>
<protein>
    <submittedName>
        <fullName evidence="5">TetR family transcriptional regulator</fullName>
    </submittedName>
</protein>
<evidence type="ECO:0000313" key="6">
    <source>
        <dbReference type="Proteomes" id="UP000284277"/>
    </source>
</evidence>
<dbReference type="EMBL" id="MCIA01000001">
    <property type="protein sequence ID" value="RKD35046.1"/>
    <property type="molecule type" value="Genomic_DNA"/>
</dbReference>
<keyword evidence="1 2" id="KW-0238">DNA-binding</keyword>
<dbReference type="InterPro" id="IPR009057">
    <property type="entry name" value="Homeodomain-like_sf"/>
</dbReference>
<comment type="caution">
    <text evidence="5">The sequence shown here is derived from an EMBL/GenBank/DDBJ whole genome shotgun (WGS) entry which is preliminary data.</text>
</comment>
<dbReference type="AlphaFoldDB" id="A0A419TC19"/>
<dbReference type="RefSeq" id="WP_120194984.1">
    <property type="nucleotide sequence ID" value="NZ_MCIA01000001.1"/>
</dbReference>
<accession>A0A419TC19</accession>
<keyword evidence="3" id="KW-0812">Transmembrane</keyword>
<feature type="transmembrane region" description="Helical" evidence="3">
    <location>
        <begin position="147"/>
        <end position="164"/>
    </location>
</feature>
<dbReference type="PRINTS" id="PR00455">
    <property type="entry name" value="HTHTETR"/>
</dbReference>
<dbReference type="InterPro" id="IPR050624">
    <property type="entry name" value="HTH-type_Tx_Regulator"/>
</dbReference>
<dbReference type="PANTHER" id="PTHR43479">
    <property type="entry name" value="ACREF/ENVCD OPERON REPRESSOR-RELATED"/>
    <property type="match status" value="1"/>
</dbReference>
<dbReference type="PROSITE" id="PS50977">
    <property type="entry name" value="HTH_TETR_2"/>
    <property type="match status" value="1"/>
</dbReference>
<dbReference type="OrthoDB" id="9780824at2"/>
<evidence type="ECO:0000313" key="5">
    <source>
        <dbReference type="EMBL" id="RKD35046.1"/>
    </source>
</evidence>